<dbReference type="AlphaFoldDB" id="A0AAW5N6Y7"/>
<name>A0AAW5N6Y7_9BACT</name>
<dbReference type="PROSITE" id="PS51257">
    <property type="entry name" value="PROKAR_LIPOPROTEIN"/>
    <property type="match status" value="1"/>
</dbReference>
<dbReference type="RefSeq" id="WP_258335251.1">
    <property type="nucleotide sequence ID" value="NZ_JANRHJ010000002.1"/>
</dbReference>
<keyword evidence="2" id="KW-1185">Reference proteome</keyword>
<dbReference type="EMBL" id="JANRHJ010000002">
    <property type="protein sequence ID" value="MCR8872784.1"/>
    <property type="molecule type" value="Genomic_DNA"/>
</dbReference>
<gene>
    <name evidence="1" type="ORF">NW209_01905</name>
</gene>
<sequence>MKLKFLAALGIAATLYSCDDTTTGIGDFVANADEITAVAETYNVTTRTNLLDSIYSRTSSAYLGKYTDPEFGEYSAEFITQINCVEGQRFPDTFQGIEETTLELYYYNYYGDSLATLRVQVDTLNTAINDNGKDKQLYYTSFNPEDFYNKNAAPLAVKDYAAYNVATADSTKSAEDPYSITMSLGKDFCDYLTRKYEENDHKNFDDAHAFINNVLKGFYIHTTHGEGSVLYLSDIWLRMKVKYLTKGNVSGKVDSLVYMYVPFAASKEVFMSTRMQNSEKLKEFVKEDAPYTYLKTPAGLCTEVTLPLQTMYDELSKDTLNSITLSLTKMKSSNDGPFKMGVPSNLLLVRKSEMISFFENNKVADNITSFLASYDSSTNTYSFSKLNRLVSYIFSELRNEEKKDDDWDKILLIPVTTELDSENNVVSISHDMEVNSARLVRGTEENPLNIKVIITKPTQMK</sequence>
<accession>A0AAW5N6Y7</accession>
<evidence type="ECO:0000313" key="2">
    <source>
        <dbReference type="Proteomes" id="UP001204579"/>
    </source>
</evidence>
<organism evidence="1 2">
    <name type="scientific">Phocaeicola barnesiae</name>
    <dbReference type="NCBI Taxonomy" id="376804"/>
    <lineage>
        <taxon>Bacteria</taxon>
        <taxon>Pseudomonadati</taxon>
        <taxon>Bacteroidota</taxon>
        <taxon>Bacteroidia</taxon>
        <taxon>Bacteroidales</taxon>
        <taxon>Bacteroidaceae</taxon>
        <taxon>Phocaeicola</taxon>
    </lineage>
</organism>
<protein>
    <submittedName>
        <fullName evidence="1">DUF4270 domain-containing protein</fullName>
    </submittedName>
</protein>
<dbReference type="InterPro" id="IPR025366">
    <property type="entry name" value="DUF4270"/>
</dbReference>
<dbReference type="Proteomes" id="UP001204579">
    <property type="component" value="Unassembled WGS sequence"/>
</dbReference>
<reference evidence="1 2" key="1">
    <citation type="submission" date="2022-08" db="EMBL/GenBank/DDBJ databases">
        <authorList>
            <person name="Zeman M."/>
            <person name="Kubasova T."/>
        </authorList>
    </citation>
    <scope>NUCLEOTIDE SEQUENCE [LARGE SCALE GENOMIC DNA]</scope>
    <source>
        <strain evidence="1 2">ET62</strain>
    </source>
</reference>
<proteinExistence type="predicted"/>
<dbReference type="Pfam" id="PF14092">
    <property type="entry name" value="DUF4270"/>
    <property type="match status" value="1"/>
</dbReference>
<comment type="caution">
    <text evidence="1">The sequence shown here is derived from an EMBL/GenBank/DDBJ whole genome shotgun (WGS) entry which is preliminary data.</text>
</comment>
<evidence type="ECO:0000313" key="1">
    <source>
        <dbReference type="EMBL" id="MCR8872784.1"/>
    </source>
</evidence>